<keyword evidence="2" id="KW-1185">Reference proteome</keyword>
<gene>
    <name evidence="1" type="ordered locus">Plabr_3687</name>
</gene>
<name>F0SR37_RUBBR</name>
<protein>
    <submittedName>
        <fullName evidence="1">Uncharacterized protein</fullName>
    </submittedName>
</protein>
<dbReference type="KEGG" id="pbs:Plabr_3687"/>
<organism evidence="1 2">
    <name type="scientific">Rubinisphaera brasiliensis (strain ATCC 49424 / DSM 5305 / JCM 21570 / IAM 15109 / NBRC 103401 / IFAM 1448)</name>
    <name type="common">Planctomyces brasiliensis</name>
    <dbReference type="NCBI Taxonomy" id="756272"/>
    <lineage>
        <taxon>Bacteria</taxon>
        <taxon>Pseudomonadati</taxon>
        <taxon>Planctomycetota</taxon>
        <taxon>Planctomycetia</taxon>
        <taxon>Planctomycetales</taxon>
        <taxon>Planctomycetaceae</taxon>
        <taxon>Rubinisphaera</taxon>
    </lineage>
</organism>
<evidence type="ECO:0000313" key="1">
    <source>
        <dbReference type="EMBL" id="ADY61284.1"/>
    </source>
</evidence>
<dbReference type="STRING" id="756272.Plabr_3687"/>
<sequence length="68" mass="7506">MAASLSSGANNSCALASLPAILMGDRHFPAERERRAAELQYEMGMDMFEFQRDVTNGYSDAYGSPHFD</sequence>
<reference evidence="2" key="1">
    <citation type="submission" date="2011-02" db="EMBL/GenBank/DDBJ databases">
        <title>The complete genome of Planctomyces brasiliensis DSM 5305.</title>
        <authorList>
            <person name="Lucas S."/>
            <person name="Copeland A."/>
            <person name="Lapidus A."/>
            <person name="Bruce D."/>
            <person name="Goodwin L."/>
            <person name="Pitluck S."/>
            <person name="Kyrpides N."/>
            <person name="Mavromatis K."/>
            <person name="Pagani I."/>
            <person name="Ivanova N."/>
            <person name="Ovchinnikova G."/>
            <person name="Lu M."/>
            <person name="Detter J.C."/>
            <person name="Han C."/>
            <person name="Land M."/>
            <person name="Hauser L."/>
            <person name="Markowitz V."/>
            <person name="Cheng J.-F."/>
            <person name="Hugenholtz P."/>
            <person name="Woyke T."/>
            <person name="Wu D."/>
            <person name="Tindall B."/>
            <person name="Pomrenke H.G."/>
            <person name="Brambilla E."/>
            <person name="Klenk H.-P."/>
            <person name="Eisen J.A."/>
        </authorList>
    </citation>
    <scope>NUCLEOTIDE SEQUENCE [LARGE SCALE GENOMIC DNA]</scope>
    <source>
        <strain evidence="2">ATCC 49424 / DSM 5305 / JCM 21570 / NBRC 103401 / IFAM 1448</strain>
    </source>
</reference>
<dbReference type="Proteomes" id="UP000006860">
    <property type="component" value="Chromosome"/>
</dbReference>
<dbReference type="EMBL" id="CP002546">
    <property type="protein sequence ID" value="ADY61284.1"/>
    <property type="molecule type" value="Genomic_DNA"/>
</dbReference>
<accession>F0SR37</accession>
<proteinExistence type="predicted"/>
<evidence type="ECO:0000313" key="2">
    <source>
        <dbReference type="Proteomes" id="UP000006860"/>
    </source>
</evidence>
<dbReference type="HOGENOM" id="CLU_2791386_0_0_0"/>
<dbReference type="AlphaFoldDB" id="F0SR37"/>